<evidence type="ECO:0000313" key="2">
    <source>
        <dbReference type="Proteomes" id="UP001596395"/>
    </source>
</evidence>
<protein>
    <submittedName>
        <fullName evidence="1">Uncharacterized protein</fullName>
    </submittedName>
</protein>
<dbReference type="RefSeq" id="WP_336349501.1">
    <property type="nucleotide sequence ID" value="NZ_JAZAQL010000001.1"/>
</dbReference>
<comment type="caution">
    <text evidence="1">The sequence shown here is derived from an EMBL/GenBank/DDBJ whole genome shotgun (WGS) entry which is preliminary data.</text>
</comment>
<dbReference type="AlphaFoldDB" id="A0ABD5VEN8"/>
<dbReference type="Proteomes" id="UP001596395">
    <property type="component" value="Unassembled WGS sequence"/>
</dbReference>
<evidence type="ECO:0000313" key="1">
    <source>
        <dbReference type="EMBL" id="MFC6952527.1"/>
    </source>
</evidence>
<keyword evidence="2" id="KW-1185">Reference proteome</keyword>
<gene>
    <name evidence="1" type="ORF">ACFQGB_06590</name>
</gene>
<sequence>MSPTVDDLRNEIRAATGRHERLVSTGFTKEALAAICGELGYDVGDGQLPAKEVMRAEIRARVGLADDADPETEGSAFRKADLEAIADAVREE</sequence>
<organism evidence="1 2">
    <name type="scientific">Halorubellus litoreus</name>
    <dbReference type="NCBI Taxonomy" id="755308"/>
    <lineage>
        <taxon>Archaea</taxon>
        <taxon>Methanobacteriati</taxon>
        <taxon>Methanobacteriota</taxon>
        <taxon>Stenosarchaea group</taxon>
        <taxon>Halobacteria</taxon>
        <taxon>Halobacteriales</taxon>
        <taxon>Halorubellaceae</taxon>
        <taxon>Halorubellus</taxon>
    </lineage>
</organism>
<accession>A0ABD5VEN8</accession>
<proteinExistence type="predicted"/>
<dbReference type="EMBL" id="JBHSXN010000001">
    <property type="protein sequence ID" value="MFC6952527.1"/>
    <property type="molecule type" value="Genomic_DNA"/>
</dbReference>
<reference evidence="1 2" key="1">
    <citation type="journal article" date="2019" name="Int. J. Syst. Evol. Microbiol.">
        <title>The Global Catalogue of Microorganisms (GCM) 10K type strain sequencing project: providing services to taxonomists for standard genome sequencing and annotation.</title>
        <authorList>
            <consortium name="The Broad Institute Genomics Platform"/>
            <consortium name="The Broad Institute Genome Sequencing Center for Infectious Disease"/>
            <person name="Wu L."/>
            <person name="Ma J."/>
        </authorList>
    </citation>
    <scope>NUCLEOTIDE SEQUENCE [LARGE SCALE GENOMIC DNA]</scope>
    <source>
        <strain evidence="1 2">GX26</strain>
    </source>
</reference>
<name>A0ABD5VEN8_9EURY</name>